<sequence length="211" mass="24643">MNNRQAYHQNFDRTLSHEELHRGRRYGKKRRSWVSLIIHIIVLILTAIAGYSMWKEPIFKVKLLNQLVNFHQFSTFSDKLEELKKLPINVGDISKIQHQLDQLVIAFEVFFGICILSLILTFFTILFNRTVLKIVNFIVVLVLLLMTFGFAYLIDHVAKKAATEMSSAYFNFKPDDILTQADAIHNNFILLGCSLALLFISLFFRNRRPRH</sequence>
<dbReference type="RefSeq" id="WP_103371823.1">
    <property type="nucleotide sequence ID" value="NZ_CBCRVO010000003.1"/>
</dbReference>
<evidence type="ECO:0000256" key="1">
    <source>
        <dbReference type="SAM" id="Phobius"/>
    </source>
</evidence>
<comment type="caution">
    <text evidence="2">The sequence shown here is derived from an EMBL/GenBank/DDBJ whole genome shotgun (WGS) entry which is preliminary data.</text>
</comment>
<feature type="transmembrane region" description="Helical" evidence="1">
    <location>
        <begin position="184"/>
        <end position="204"/>
    </location>
</feature>
<evidence type="ECO:0000313" key="2">
    <source>
        <dbReference type="EMBL" id="POA08863.1"/>
    </source>
</evidence>
<name>A0A2K4FC65_9STAP</name>
<reference evidence="2 3" key="1">
    <citation type="submission" date="2017-08" db="EMBL/GenBank/DDBJ databases">
        <title>Draft genome sequences of 64 type strains of genus Staph aureus.</title>
        <authorList>
            <person name="Cole K."/>
            <person name="Golubchik T."/>
            <person name="Russell J."/>
            <person name="Foster D."/>
            <person name="Llewelyn M."/>
            <person name="Wilson D."/>
            <person name="Crook D."/>
            <person name="Paul J."/>
        </authorList>
    </citation>
    <scope>NUCLEOTIDE SEQUENCE [LARGE SCALE GENOMIC DNA]</scope>
    <source>
        <strain evidence="2 3">DSM 29875</strain>
    </source>
</reference>
<keyword evidence="1" id="KW-0812">Transmembrane</keyword>
<accession>A0A2K4FC65</accession>
<gene>
    <name evidence="2" type="ORF">CD039_07690</name>
</gene>
<organism evidence="2 3">
    <name type="scientific">Staphylococcus argensis</name>
    <dbReference type="NCBI Taxonomy" id="1607738"/>
    <lineage>
        <taxon>Bacteria</taxon>
        <taxon>Bacillati</taxon>
        <taxon>Bacillota</taxon>
        <taxon>Bacilli</taxon>
        <taxon>Bacillales</taxon>
        <taxon>Staphylococcaceae</taxon>
        <taxon>Staphylococcus</taxon>
    </lineage>
</organism>
<evidence type="ECO:0000313" key="3">
    <source>
        <dbReference type="Proteomes" id="UP000242712"/>
    </source>
</evidence>
<dbReference type="AlphaFoldDB" id="A0A2K4FC65"/>
<feature type="transmembrane region" description="Helical" evidence="1">
    <location>
        <begin position="33"/>
        <end position="54"/>
    </location>
</feature>
<keyword evidence="1" id="KW-0472">Membrane</keyword>
<keyword evidence="1" id="KW-1133">Transmembrane helix</keyword>
<dbReference type="OrthoDB" id="2413874at2"/>
<dbReference type="Proteomes" id="UP000242712">
    <property type="component" value="Unassembled WGS sequence"/>
</dbReference>
<protein>
    <submittedName>
        <fullName evidence="2">Uncharacterized protein</fullName>
    </submittedName>
</protein>
<feature type="transmembrane region" description="Helical" evidence="1">
    <location>
        <begin position="134"/>
        <end position="154"/>
    </location>
</feature>
<dbReference type="GeneID" id="98298232"/>
<keyword evidence="3" id="KW-1185">Reference proteome</keyword>
<feature type="transmembrane region" description="Helical" evidence="1">
    <location>
        <begin position="103"/>
        <end position="127"/>
    </location>
</feature>
<proteinExistence type="predicted"/>
<dbReference type="EMBL" id="PPPX01000011">
    <property type="protein sequence ID" value="POA08863.1"/>
    <property type="molecule type" value="Genomic_DNA"/>
</dbReference>